<dbReference type="Proteomes" id="UP001420932">
    <property type="component" value="Unassembled WGS sequence"/>
</dbReference>
<feature type="region of interest" description="Disordered" evidence="1">
    <location>
        <begin position="1"/>
        <end position="30"/>
    </location>
</feature>
<comment type="caution">
    <text evidence="2">The sequence shown here is derived from an EMBL/GenBank/DDBJ whole genome shotgun (WGS) entry which is preliminary data.</text>
</comment>
<organism evidence="2 3">
    <name type="scientific">Stephania yunnanensis</name>
    <dbReference type="NCBI Taxonomy" id="152371"/>
    <lineage>
        <taxon>Eukaryota</taxon>
        <taxon>Viridiplantae</taxon>
        <taxon>Streptophyta</taxon>
        <taxon>Embryophyta</taxon>
        <taxon>Tracheophyta</taxon>
        <taxon>Spermatophyta</taxon>
        <taxon>Magnoliopsida</taxon>
        <taxon>Ranunculales</taxon>
        <taxon>Menispermaceae</taxon>
        <taxon>Menispermoideae</taxon>
        <taxon>Cissampelideae</taxon>
        <taxon>Stephania</taxon>
    </lineage>
</organism>
<protein>
    <submittedName>
        <fullName evidence="2">Uncharacterized protein</fullName>
    </submittedName>
</protein>
<feature type="compositionally biased region" description="Low complexity" evidence="1">
    <location>
        <begin position="94"/>
        <end position="109"/>
    </location>
</feature>
<feature type="region of interest" description="Disordered" evidence="1">
    <location>
        <begin position="94"/>
        <end position="127"/>
    </location>
</feature>
<evidence type="ECO:0000313" key="2">
    <source>
        <dbReference type="EMBL" id="KAK9160485.1"/>
    </source>
</evidence>
<gene>
    <name evidence="2" type="ORF">Syun_006826</name>
</gene>
<evidence type="ECO:0000256" key="1">
    <source>
        <dbReference type="SAM" id="MobiDB-lite"/>
    </source>
</evidence>
<name>A0AAP0KZX9_9MAGN</name>
<feature type="region of interest" description="Disordered" evidence="1">
    <location>
        <begin position="42"/>
        <end position="79"/>
    </location>
</feature>
<reference evidence="2 3" key="1">
    <citation type="submission" date="2024-01" db="EMBL/GenBank/DDBJ databases">
        <title>Genome assemblies of Stephania.</title>
        <authorList>
            <person name="Yang L."/>
        </authorList>
    </citation>
    <scope>NUCLEOTIDE SEQUENCE [LARGE SCALE GENOMIC DNA]</scope>
    <source>
        <strain evidence="2">YNDBR</strain>
        <tissue evidence="2">Leaf</tissue>
    </source>
</reference>
<feature type="compositionally biased region" description="Basic residues" evidence="1">
    <location>
        <begin position="65"/>
        <end position="76"/>
    </location>
</feature>
<dbReference type="EMBL" id="JBBNAF010000003">
    <property type="protein sequence ID" value="KAK9160485.1"/>
    <property type="molecule type" value="Genomic_DNA"/>
</dbReference>
<dbReference type="AlphaFoldDB" id="A0AAP0KZX9"/>
<accession>A0AAP0KZX9</accession>
<keyword evidence="3" id="KW-1185">Reference proteome</keyword>
<evidence type="ECO:0000313" key="3">
    <source>
        <dbReference type="Proteomes" id="UP001420932"/>
    </source>
</evidence>
<proteinExistence type="predicted"/>
<sequence>MKLVRPAAEESGRTAGRRRRAQPVTGKITEAMRRRAAAGGILRAATTRFDQADSGARTAEGRRKSDLRRRRDRWRRGSTATRITVRAQWRHGVQPVAARVRPAAAQGPADLQRSDDEDDGSGLERSDGAATAHELIGAATVQRRCSGGAAGLWRWWRRVSSGGGGFAVKMGL</sequence>